<organism evidence="5">
    <name type="scientific">Cyprinus carpio</name>
    <name type="common">Common carp</name>
    <dbReference type="NCBI Taxonomy" id="7962"/>
    <lineage>
        <taxon>Eukaryota</taxon>
        <taxon>Metazoa</taxon>
        <taxon>Chordata</taxon>
        <taxon>Craniata</taxon>
        <taxon>Vertebrata</taxon>
        <taxon>Euteleostomi</taxon>
        <taxon>Actinopterygii</taxon>
        <taxon>Neopterygii</taxon>
        <taxon>Teleostei</taxon>
        <taxon>Ostariophysi</taxon>
        <taxon>Cypriniformes</taxon>
        <taxon>Cyprinidae</taxon>
        <taxon>Cyprininae</taxon>
        <taxon>Cyprinus</taxon>
    </lineage>
</organism>
<keyword evidence="2" id="KW-0853">WD repeat</keyword>
<dbReference type="OrthoDB" id="4899631at2759"/>
<gene>
    <name evidence="5" type="primary">LOC122145148</name>
</gene>
<evidence type="ECO:0000256" key="1">
    <source>
        <dbReference type="ARBA" id="ARBA00004138"/>
    </source>
</evidence>
<dbReference type="PANTHER" id="PTHR13720">
    <property type="entry name" value="WD-40 REPEAT PROTEIN"/>
    <property type="match status" value="1"/>
</dbReference>
<dbReference type="AlphaFoldDB" id="A0A9R0AWF6"/>
<dbReference type="RefSeq" id="XP_042613298.1">
    <property type="nucleotide sequence ID" value="XM_042757364.1"/>
</dbReference>
<protein>
    <submittedName>
        <fullName evidence="5">Cilia- and flagella-associated protein 251-like</fullName>
    </submittedName>
</protein>
<name>A0A9R0AWF6_CYPCA</name>
<sequence>MSVKRQSAAGSSRPHKQILCITYDPQDFVYLFMMVCFGPSYGSPVKKMAILPASKDDDPNSRYMAYITQDKVGIQILPLDGNPHNSFAMICHSTGVSTLACSYDCSRYAFTAGGQDCTVFSWELSLSIVRTPD</sequence>
<keyword evidence="3" id="KW-0677">Repeat</keyword>
<dbReference type="GO" id="GO:0036126">
    <property type="term" value="C:sperm flagellum"/>
    <property type="evidence" value="ECO:0007669"/>
    <property type="project" value="TreeGrafter"/>
</dbReference>
<dbReference type="GeneID" id="122145148"/>
<evidence type="ECO:0000256" key="4">
    <source>
        <dbReference type="ARBA" id="ARBA00023273"/>
    </source>
</evidence>
<evidence type="ECO:0000256" key="2">
    <source>
        <dbReference type="ARBA" id="ARBA00022574"/>
    </source>
</evidence>
<comment type="subcellular location">
    <subcellularLocation>
        <location evidence="1">Cell projection</location>
        <location evidence="1">Cilium</location>
    </subcellularLocation>
</comment>
<accession>A0A9R0AWF6</accession>
<dbReference type="KEGG" id="ccar:122145148"/>
<dbReference type="PANTHER" id="PTHR13720:SF13">
    <property type="entry name" value="CILIA- AND FLAGELLA-ASSOCIATED PROTEIN 251"/>
    <property type="match status" value="1"/>
</dbReference>
<keyword evidence="4" id="KW-0966">Cell projection</keyword>
<reference evidence="5" key="1">
    <citation type="submission" date="2025-08" db="UniProtKB">
        <authorList>
            <consortium name="RefSeq"/>
        </authorList>
    </citation>
    <scope>IDENTIFICATION</scope>
    <source>
        <tissue evidence="5">Muscle</tissue>
    </source>
</reference>
<dbReference type="InterPro" id="IPR050630">
    <property type="entry name" value="WD_repeat_EMAP"/>
</dbReference>
<evidence type="ECO:0000256" key="3">
    <source>
        <dbReference type="ARBA" id="ARBA00022737"/>
    </source>
</evidence>
<evidence type="ECO:0000313" key="5">
    <source>
        <dbReference type="RefSeq" id="XP_042613298.1"/>
    </source>
</evidence>
<proteinExistence type="predicted"/>
<dbReference type="Proteomes" id="UP001155660">
    <property type="component" value="Chromosome A5"/>
</dbReference>